<dbReference type="GO" id="GO:0005886">
    <property type="term" value="C:plasma membrane"/>
    <property type="evidence" value="ECO:0007669"/>
    <property type="project" value="UniProtKB-SubCell"/>
</dbReference>
<comment type="similarity">
    <text evidence="2">Belongs to the tellurite-resistance/dicarboxylate transporter (TDT) family.</text>
</comment>
<keyword evidence="7 8" id="KW-0472">Membrane</keyword>
<keyword evidence="10" id="KW-1185">Reference proteome</keyword>
<dbReference type="Pfam" id="PF03595">
    <property type="entry name" value="SLAC1"/>
    <property type="match status" value="1"/>
</dbReference>
<evidence type="ECO:0000256" key="8">
    <source>
        <dbReference type="SAM" id="Phobius"/>
    </source>
</evidence>
<dbReference type="PANTHER" id="PTHR31686:SF1">
    <property type="entry name" value="SULFITE EFFLUX PUMP SSU1"/>
    <property type="match status" value="1"/>
</dbReference>
<keyword evidence="6 8" id="KW-1133">Transmembrane helix</keyword>
<feature type="transmembrane region" description="Helical" evidence="8">
    <location>
        <begin position="27"/>
        <end position="44"/>
    </location>
</feature>
<dbReference type="GO" id="GO:0000319">
    <property type="term" value="F:sulfite transmembrane transporter activity"/>
    <property type="evidence" value="ECO:0007669"/>
    <property type="project" value="TreeGrafter"/>
</dbReference>
<dbReference type="InterPro" id="IPR038665">
    <property type="entry name" value="Voltage-dep_anion_channel_sf"/>
</dbReference>
<evidence type="ECO:0000256" key="5">
    <source>
        <dbReference type="ARBA" id="ARBA00022692"/>
    </source>
</evidence>
<feature type="transmembrane region" description="Helical" evidence="8">
    <location>
        <begin position="56"/>
        <end position="79"/>
    </location>
</feature>
<feature type="transmembrane region" description="Helical" evidence="8">
    <location>
        <begin position="208"/>
        <end position="228"/>
    </location>
</feature>
<feature type="transmembrane region" description="Helical" evidence="8">
    <location>
        <begin position="137"/>
        <end position="165"/>
    </location>
</feature>
<dbReference type="EMBL" id="LSSL01007753">
    <property type="protein sequence ID" value="OLY77655.1"/>
    <property type="molecule type" value="Genomic_DNA"/>
</dbReference>
<keyword evidence="4" id="KW-1003">Cell membrane</keyword>
<keyword evidence="5 8" id="KW-0812">Transmembrane</keyword>
<organism evidence="9 10">
    <name type="scientific">Smittium mucronatum</name>
    <dbReference type="NCBI Taxonomy" id="133383"/>
    <lineage>
        <taxon>Eukaryota</taxon>
        <taxon>Fungi</taxon>
        <taxon>Fungi incertae sedis</taxon>
        <taxon>Zoopagomycota</taxon>
        <taxon>Kickxellomycotina</taxon>
        <taxon>Harpellomycetes</taxon>
        <taxon>Harpellales</taxon>
        <taxon>Legeriomycetaceae</taxon>
        <taxon>Smittium</taxon>
    </lineage>
</organism>
<feature type="transmembrane region" description="Helical" evidence="8">
    <location>
        <begin position="177"/>
        <end position="196"/>
    </location>
</feature>
<dbReference type="Gene3D" id="1.50.10.150">
    <property type="entry name" value="Voltage-dependent anion channel"/>
    <property type="match status" value="1"/>
</dbReference>
<protein>
    <submittedName>
        <fullName evidence="9">Sulfite efflux pump SSU1</fullName>
    </submittedName>
</protein>
<evidence type="ECO:0000256" key="3">
    <source>
        <dbReference type="ARBA" id="ARBA00022448"/>
    </source>
</evidence>
<comment type="caution">
    <text evidence="9">The sequence shown here is derived from an EMBL/GenBank/DDBJ whole genome shotgun (WGS) entry which is preliminary data.</text>
</comment>
<sequence length="254" mass="27863">MLFIIIVVPFYKLSIQEHSLEKMQGTWLLPIVPAIIMAATGSIVSQVQEYERAKFMVLLSYIIWGLGVLPSLCIIAFLYSKTAIYNLPPAEQLASIILPLGTLGQGSFAIVNLGIEANRLFSETGKEFVPVDMIGQIALAGGTLVGLVFWGFGLFWVVLSASCVIYGIKKNDIKFNIGWWGITFPLGVFISATNNFGNLLENDGFKAFGSFLTVCIFIFWLLCMVNTIKGVCTTKLFNDPCFALPTVSKPALKP</sequence>
<dbReference type="InterPro" id="IPR004695">
    <property type="entry name" value="SLAC1/Mae1/Ssu1/TehA"/>
</dbReference>
<dbReference type="AlphaFoldDB" id="A0A1R0GL93"/>
<evidence type="ECO:0000256" key="4">
    <source>
        <dbReference type="ARBA" id="ARBA00022475"/>
    </source>
</evidence>
<evidence type="ECO:0000313" key="10">
    <source>
        <dbReference type="Proteomes" id="UP000187455"/>
    </source>
</evidence>
<dbReference type="PANTHER" id="PTHR31686">
    <property type="match status" value="1"/>
</dbReference>
<dbReference type="OrthoDB" id="1099at2759"/>
<evidence type="ECO:0000256" key="6">
    <source>
        <dbReference type="ARBA" id="ARBA00022989"/>
    </source>
</evidence>
<accession>A0A1R0GL93</accession>
<gene>
    <name evidence="9" type="ORF">AYI68_g8312</name>
</gene>
<proteinExistence type="inferred from homology"/>
<name>A0A1R0GL93_9FUNG</name>
<dbReference type="InterPro" id="IPR051629">
    <property type="entry name" value="Sulfite_efflux_TDT"/>
</dbReference>
<keyword evidence="3" id="KW-0813">Transport</keyword>
<evidence type="ECO:0000256" key="2">
    <source>
        <dbReference type="ARBA" id="ARBA00008566"/>
    </source>
</evidence>
<reference evidence="9 10" key="1">
    <citation type="journal article" date="2016" name="Mol. Biol. Evol.">
        <title>Genome-Wide Survey of Gut Fungi (Harpellales) Reveals the First Horizontally Transferred Ubiquitin Gene from a Mosquito Host.</title>
        <authorList>
            <person name="Wang Y."/>
            <person name="White M.M."/>
            <person name="Kvist S."/>
            <person name="Moncalvo J.M."/>
        </authorList>
    </citation>
    <scope>NUCLEOTIDE SEQUENCE [LARGE SCALE GENOMIC DNA]</scope>
    <source>
        <strain evidence="9 10">ALG-7-W6</strain>
    </source>
</reference>
<dbReference type="Proteomes" id="UP000187455">
    <property type="component" value="Unassembled WGS sequence"/>
</dbReference>
<comment type="subcellular location">
    <subcellularLocation>
        <location evidence="1">Cell membrane</location>
        <topology evidence="1">Multi-pass membrane protein</topology>
    </subcellularLocation>
</comment>
<evidence type="ECO:0000313" key="9">
    <source>
        <dbReference type="EMBL" id="OLY77655.1"/>
    </source>
</evidence>
<evidence type="ECO:0000256" key="7">
    <source>
        <dbReference type="ARBA" id="ARBA00023136"/>
    </source>
</evidence>
<evidence type="ECO:0000256" key="1">
    <source>
        <dbReference type="ARBA" id="ARBA00004651"/>
    </source>
</evidence>